<organism evidence="5 6">
    <name type="scientific">Flavobacterium suaedae</name>
    <dbReference type="NCBI Taxonomy" id="1767027"/>
    <lineage>
        <taxon>Bacteria</taxon>
        <taxon>Pseudomonadati</taxon>
        <taxon>Bacteroidota</taxon>
        <taxon>Flavobacteriia</taxon>
        <taxon>Flavobacteriales</taxon>
        <taxon>Flavobacteriaceae</taxon>
        <taxon>Flavobacterium</taxon>
    </lineage>
</organism>
<dbReference type="Pfam" id="PF01835">
    <property type="entry name" value="MG2"/>
    <property type="match status" value="1"/>
</dbReference>
<gene>
    <name evidence="5" type="ORF">GCM10007424_09200</name>
</gene>
<dbReference type="Proteomes" id="UP000615760">
    <property type="component" value="Unassembled WGS sequence"/>
</dbReference>
<dbReference type="InterPro" id="IPR008930">
    <property type="entry name" value="Terpenoid_cyclase/PrenylTrfase"/>
</dbReference>
<keyword evidence="2" id="KW-0472">Membrane</keyword>
<keyword evidence="2" id="KW-0998">Cell outer membrane</keyword>
<feature type="signal peptide" evidence="3">
    <location>
        <begin position="1"/>
        <end position="19"/>
    </location>
</feature>
<dbReference type="Pfam" id="PF00207">
    <property type="entry name" value="A2M"/>
    <property type="match status" value="1"/>
</dbReference>
<evidence type="ECO:0000313" key="6">
    <source>
        <dbReference type="Proteomes" id="UP000615760"/>
    </source>
</evidence>
<dbReference type="PANTHER" id="PTHR40094">
    <property type="entry name" value="ALPHA-2-MACROGLOBULIN HOMOLOG"/>
    <property type="match status" value="1"/>
</dbReference>
<dbReference type="Gene3D" id="1.50.10.20">
    <property type="match status" value="1"/>
</dbReference>
<dbReference type="Pfam" id="PF13715">
    <property type="entry name" value="CarbopepD_reg_2"/>
    <property type="match status" value="1"/>
</dbReference>
<proteinExistence type="inferred from homology"/>
<comment type="caution">
    <text evidence="5">The sequence shown here is derived from an EMBL/GenBank/DDBJ whole genome shotgun (WGS) entry which is preliminary data.</text>
</comment>
<reference evidence="6" key="1">
    <citation type="journal article" date="2019" name="Int. J. Syst. Evol. Microbiol.">
        <title>The Global Catalogue of Microorganisms (GCM) 10K type strain sequencing project: providing services to taxonomists for standard genome sequencing and annotation.</title>
        <authorList>
            <consortium name="The Broad Institute Genomics Platform"/>
            <consortium name="The Broad Institute Genome Sequencing Center for Infectious Disease"/>
            <person name="Wu L."/>
            <person name="Ma J."/>
        </authorList>
    </citation>
    <scope>NUCLEOTIDE SEQUENCE [LARGE SCALE GENOMIC DNA]</scope>
    <source>
        <strain evidence="6">CGMCC 1.15461</strain>
    </source>
</reference>
<dbReference type="InterPro" id="IPR002890">
    <property type="entry name" value="MG2"/>
</dbReference>
<keyword evidence="3" id="KW-0732">Signal</keyword>
<dbReference type="RefSeq" id="WP_188620070.1">
    <property type="nucleotide sequence ID" value="NZ_BMJE01000002.1"/>
</dbReference>
<evidence type="ECO:0000256" key="2">
    <source>
        <dbReference type="PROSITE-ProRule" id="PRU01360"/>
    </source>
</evidence>
<keyword evidence="2" id="KW-1134">Transmembrane beta strand</keyword>
<keyword evidence="2" id="KW-0813">Transport</keyword>
<dbReference type="PROSITE" id="PS52016">
    <property type="entry name" value="TONB_DEPENDENT_REC_3"/>
    <property type="match status" value="1"/>
</dbReference>
<evidence type="ECO:0000256" key="3">
    <source>
        <dbReference type="SAM" id="SignalP"/>
    </source>
</evidence>
<dbReference type="SUPFAM" id="SSF49464">
    <property type="entry name" value="Carboxypeptidase regulatory domain-like"/>
    <property type="match status" value="1"/>
</dbReference>
<dbReference type="EMBL" id="BMJE01000002">
    <property type="protein sequence ID" value="GGB71344.1"/>
    <property type="molecule type" value="Genomic_DNA"/>
</dbReference>
<dbReference type="InterPro" id="IPR008969">
    <property type="entry name" value="CarboxyPept-like_regulatory"/>
</dbReference>
<evidence type="ECO:0000256" key="1">
    <source>
        <dbReference type="ARBA" id="ARBA00010556"/>
    </source>
</evidence>
<dbReference type="Gene3D" id="2.170.130.10">
    <property type="entry name" value="TonB-dependent receptor, plug domain"/>
    <property type="match status" value="1"/>
</dbReference>
<dbReference type="SMART" id="SM01360">
    <property type="entry name" value="A2M"/>
    <property type="match status" value="1"/>
</dbReference>
<sequence length="2160" mass="247662">MKLLLYFTAFLFCCTSAFAQNYSSEWKKVSEYEKVGRVKPAKEQVEKIYALAKKNNNEPQLIKTFFFLSKYSLTLEENSKQLILQKLLEEQQNVSIPTKALLQSIYAENLGVIYNDRKYKIYKMTTLKNATPENIFEWSRDNFITEIKAAYDSSVAQQSILYNTPLSNYNEVINSIYNYTEEKRSLYDFLVERYISLLGNEGSYYNYDEKNSLLYSKTADFLKYTPNDTLSPFNKKIVLLQQLESLYKSKKDTTSLQRAVLRRLEFFRKEHHANLNEVYLKTITDYINTWLKENYYTYRAKLVQAELYYDLANKGSNKDYFIKAVANCNYIIKNCKYNDITTQAENLKHHITLKEIQLTTESYVIPERSILAKVKYRNVKSFKISAYPVYFTDTIKDTPYYRYYKEIIKSRKPVTEQLYTTPTDYGYFEYETEIILPKLKKGVYLLHIQSADNSSEADKYDTFSIIQASNITAISEDTNDYKNLLHILDRSIGKPVKRAKITRKNENFYTDRNGKIALKDTVYGTEETTIIFKGDTLTTRTYVTTSYKYINDDDDDKNDINAETKIFLDRPIYRPGQTVYFKGIVIAETNGIYKTIPNLTVDVEIENDNYDVIKTMSFTTNEFGSFSGEFLIPKNEMPGEFTISVLETSEIGDKDDEYWDNDYFYFDETDISFGVEEYKRPSFEVNFESFKKAVRVNDSVTVSGKAVTYNGAPVTGAKVSYFIKGNNYEYDTYYSKEGETTTDINGNFKISFTATPPKDLETNDNNPSKLNYRVNATITDISGETHECSKTVYAGYQTISLSVNAQSNYFGNTENNLPINITARNNNYGIEPVMCKVKIYNLKNLENRLLRSRPWGTPEIQSIAKNVFIENFPHLSYSSPDGNPDDEELVYSDSLIVKENTPVILNFKDWETGNYMVQVKTKDSLGYIAKNSAKFSFRETKFSDLKVIEYKTTNTNFKEDGYIALELYTPIPKLYVSIRMMYLNEIVYSKIHKVNNGLNTVKLPIDKKGKGQVEISIDYVWENEHKEFSFSKEIAPLKDPFKFITTVIKDKLQPGKEETWSFTIKNDANIPMEVLASMYDTSIDYIANYRSYWNPLKEDHDRIYSYNNMPYKHVNTGGNKSSFKDYKKYYNANFTSEKLNNYGFDISNNSIHYYYNDINYDSIPLGDSDFILKGIVSDELGPIPGVSIFNKTTSISVQTDIDGQFGIPASAGDIIETSFVGFESHITKVADENPLKIGLKESSMRLEGVVVDKYRSVTPVTSAAAMTTVSIEDRTGASLIQSLQGQVAGLSIATGSGQPGSESTIILRGVGNINGNVQPLFIVDGIPVDEDGFRSISTNDIAGYSILKDDAATAIYGNRGANGVIIITTTKGIQEEMNELEKVKTRKNLKETAFFLPNLRTDNEGNLSFSFTSPEALSVWKMRLFAHNKKAESGYFEYTTYTQKDLMIMPNMPRFLREGDEITLIAKVTNTTPIEKIGSAMLELYDATTMQPIEATAFKAEKVQRFSITPKGNSTVSWTIKAPLGIQAIQYKIVAKSGDFSDGEESIIPVLTNRELVTESIPLWVKGEFTKEYTLENLKNNTSSTLVHHGITLEYTSNPTWIALQSLPYLMEFEHECSEQTFSRYYANTIATHIVESNPEIAKVFEEWHKQGKSFNKLEQNEELKSIIMTESPWMLDNLSEQEKKNRIAMLFDLDRVKTESTLTLNKLDEKQLTDGAFPWFEGGEGNEFITRHIIAGFGHLKKMGAIKDTTNNSIYHTIKPSIKYLDSKFEERYKLYRKKDKLTVSSSVLHYLYARSFHREMHPLTPDTKKIIDKYLAIIEKKWLEYSLYEKGLSALVLYRFEREKTANNIVQSLRDTAVLNQEKGMYWKNNTSGWYWYNSPVETQALLIEAFAEIDSTDVESIDAMKAWLIKNKQNKNWSTTKSTADAVYALLSSGTNWLSIENNTDIDFGDKETFTKKLEEAKTEAGTGYIKLRWNKDEVTKNLSTITIKNNNKVPGYGGLYWQYFEDSDKVNQAQEGIMNIKRELYIKTRSSEGNKLEKIAPENPMKIGDLVTIRIVLNIKEDMEYVHLKDVRAAGFEPVNTISGHKNQNGLYYYNTTRDAATHFFFDRIEKGIYVLEYDVRVNNAGEFSNGISTIQSMYAPEFAGHSEGMRVITKP</sequence>
<comment type="similarity">
    <text evidence="1">Belongs to the protease inhibitor I39 (alpha-2-macroglobulin) family. Bacterial alpha-2-macroglobulin subfamily.</text>
</comment>
<dbReference type="Pfam" id="PF07715">
    <property type="entry name" value="Plug"/>
    <property type="match status" value="1"/>
</dbReference>
<comment type="similarity">
    <text evidence="2">Belongs to the TonB-dependent receptor family.</text>
</comment>
<keyword evidence="2" id="KW-0812">Transmembrane</keyword>
<dbReference type="SUPFAM" id="SSF48239">
    <property type="entry name" value="Terpenoid cyclases/Protein prenyltransferases"/>
    <property type="match status" value="1"/>
</dbReference>
<name>A0ABQ1JKM0_9FLAO</name>
<dbReference type="InterPro" id="IPR012910">
    <property type="entry name" value="Plug_dom"/>
</dbReference>
<dbReference type="InterPro" id="IPR039426">
    <property type="entry name" value="TonB-dep_rcpt-like"/>
</dbReference>
<keyword evidence="6" id="KW-1185">Reference proteome</keyword>
<dbReference type="InterPro" id="IPR041246">
    <property type="entry name" value="Bact_MG10"/>
</dbReference>
<dbReference type="InterPro" id="IPR051802">
    <property type="entry name" value="YfhM-like"/>
</dbReference>
<dbReference type="SUPFAM" id="SSF56935">
    <property type="entry name" value="Porins"/>
    <property type="match status" value="1"/>
</dbReference>
<feature type="chain" id="PRO_5046852457" description="Alpha-2-macroglobulin domain-containing protein" evidence="3">
    <location>
        <begin position="20"/>
        <end position="2160"/>
    </location>
</feature>
<dbReference type="Pfam" id="PF17973">
    <property type="entry name" value="bMG10"/>
    <property type="match status" value="1"/>
</dbReference>
<protein>
    <recommendedName>
        <fullName evidence="4">Alpha-2-macroglobulin domain-containing protein</fullName>
    </recommendedName>
</protein>
<comment type="subcellular location">
    <subcellularLocation>
        <location evidence="2">Cell outer membrane</location>
        <topology evidence="2">Multi-pass membrane protein</topology>
    </subcellularLocation>
</comment>
<dbReference type="PANTHER" id="PTHR40094:SF1">
    <property type="entry name" value="UBIQUITIN DOMAIN-CONTAINING PROTEIN"/>
    <property type="match status" value="1"/>
</dbReference>
<dbReference type="Gene3D" id="2.60.40.1930">
    <property type="match status" value="1"/>
</dbReference>
<feature type="domain" description="Alpha-2-macroglobulin" evidence="4">
    <location>
        <begin position="1392"/>
        <end position="1484"/>
    </location>
</feature>
<dbReference type="InterPro" id="IPR037066">
    <property type="entry name" value="Plug_dom_sf"/>
</dbReference>
<evidence type="ECO:0000313" key="5">
    <source>
        <dbReference type="EMBL" id="GGB71344.1"/>
    </source>
</evidence>
<accession>A0ABQ1JKM0</accession>
<evidence type="ECO:0000259" key="4">
    <source>
        <dbReference type="SMART" id="SM01360"/>
    </source>
</evidence>
<dbReference type="InterPro" id="IPR001599">
    <property type="entry name" value="Macroglobln_a2"/>
</dbReference>